<protein>
    <recommendedName>
        <fullName evidence="4">Fibrinogen C-terminal domain-containing protein</fullName>
    </recommendedName>
</protein>
<organism evidence="2 3">
    <name type="scientific">Pocillopora meandrina</name>
    <dbReference type="NCBI Taxonomy" id="46732"/>
    <lineage>
        <taxon>Eukaryota</taxon>
        <taxon>Metazoa</taxon>
        <taxon>Cnidaria</taxon>
        <taxon>Anthozoa</taxon>
        <taxon>Hexacorallia</taxon>
        <taxon>Scleractinia</taxon>
        <taxon>Astrocoeniina</taxon>
        <taxon>Pocilloporidae</taxon>
        <taxon>Pocillopora</taxon>
    </lineage>
</organism>
<keyword evidence="3" id="KW-1185">Reference proteome</keyword>
<dbReference type="InterPro" id="IPR014716">
    <property type="entry name" value="Fibrinogen_a/b/g_C_1"/>
</dbReference>
<evidence type="ECO:0000256" key="1">
    <source>
        <dbReference type="SAM" id="MobiDB-lite"/>
    </source>
</evidence>
<dbReference type="AlphaFoldDB" id="A0AAU9WWE2"/>
<evidence type="ECO:0008006" key="4">
    <source>
        <dbReference type="Google" id="ProtNLM"/>
    </source>
</evidence>
<proteinExistence type="predicted"/>
<feature type="region of interest" description="Disordered" evidence="1">
    <location>
        <begin position="74"/>
        <end position="100"/>
    </location>
</feature>
<gene>
    <name evidence="2" type="ORF">PMEA_00013201</name>
</gene>
<dbReference type="EMBL" id="CALNXJ010000023">
    <property type="protein sequence ID" value="CAH3127953.1"/>
    <property type="molecule type" value="Genomic_DNA"/>
</dbReference>
<comment type="caution">
    <text evidence="2">The sequence shown here is derived from an EMBL/GenBank/DDBJ whole genome shotgun (WGS) entry which is preliminary data.</text>
</comment>
<dbReference type="Gene3D" id="3.90.215.10">
    <property type="entry name" value="Gamma Fibrinogen, chain A, domain 1"/>
    <property type="match status" value="1"/>
</dbReference>
<evidence type="ECO:0000313" key="3">
    <source>
        <dbReference type="Proteomes" id="UP001159428"/>
    </source>
</evidence>
<dbReference type="Proteomes" id="UP001159428">
    <property type="component" value="Unassembled WGS sequence"/>
</dbReference>
<accession>A0AAU9WWE2</accession>
<evidence type="ECO:0000313" key="2">
    <source>
        <dbReference type="EMBL" id="CAH3127953.1"/>
    </source>
</evidence>
<name>A0AAU9WWE2_9CNID</name>
<sequence length="321" mass="35441">MNEVKAALDGTKRDLANLKETVTTVKCASDRTSNELAVLNCTMTKLNKANLSNLRMSCQNETWNAGHDECKHESRSATNFSGKSSKETPPAAKSCKELYNRNGSDGNKEYPLKLGKRIHPVYCHMTALNGCGGGGWTLVMKMDCSKNTFHYNQLIWSNKLKYNPFSGKTGFDRRETMLPTYWETEFTRICLGMKNGKEINFIAINITASSLFSLIADGKYHPTSLGRDKWKSLLRSNASLQSNCTREGFNAFCAGGAFKSRARIGIIASQENHRHSCDSRIGFGTGGHRGHSNACGIMALGKSAEDDGHKNIKTMGFILVQ</sequence>
<reference evidence="2 3" key="1">
    <citation type="submission" date="2022-05" db="EMBL/GenBank/DDBJ databases">
        <authorList>
            <consortium name="Genoscope - CEA"/>
            <person name="William W."/>
        </authorList>
    </citation>
    <scope>NUCLEOTIDE SEQUENCE [LARGE SCALE GENOMIC DNA]</scope>
</reference>